<dbReference type="PANTHER" id="PTHR30383">
    <property type="entry name" value="THIOESTERASE 1/PROTEASE 1/LYSOPHOSPHOLIPASE L1"/>
    <property type="match status" value="1"/>
</dbReference>
<evidence type="ECO:0000256" key="1">
    <source>
        <dbReference type="SAM" id="MobiDB-lite"/>
    </source>
</evidence>
<accession>A0ABY7PVX2</accession>
<feature type="domain" description="SGNH hydrolase-type esterase" evidence="2">
    <location>
        <begin position="257"/>
        <end position="423"/>
    </location>
</feature>
<sequence length="574" mass="61677">MPSGTLPTSISTTNPLGWTSSSTVAPTRAAVTHAVDSNGRVTDVTFDAAQGGSTQSFPPPTVKRPTGAETEAVEVRFSDQPGQYHLGFNDGWCISRYQAGSGNNHITEAPCDHDLDTTRWRFHQGQIVTPTLSGALQPSPNALGARLVVDTGIYQWQQEQFDPQPGSANPPPSDPPLGNPPSPNPLKRVMIVGDSISNGHEGDATWRSRLWQWSQEQNWPVTFVGPLTGTVKSKDPHPPVAPTPTKRQQPEAPNPDPDQFTGAYARDLAEAFSNGASAHYAMWGRQLGQDVPTIEKVMNDLKDKQQLPDVLLVELGFNDIGWTGAGADLVDTMKKFIDNARAANPDVRLVLANLPQRTTLGNANPQLPQRTTAYNEALAKAVTTWNTATSPVALVDLNAAMGCDPTATTCATTYDGLHPNPLGEYRIAQAFGTVLHEKFGVGSRAPKAPGSMPDRPLATPADVKFDGTQQGVTMTWPKVFGAHDYDVQWREVTNGSTSDWTDSVPGAEANRWDLGWQFTNQPYDGHRYEVRVRAAAGDLKSPWSNPVSGIAHPTTAPPPATIDVTPGAGSVDVV</sequence>
<dbReference type="PANTHER" id="PTHR30383:SF2">
    <property type="entry name" value="CELLULOSE-BINDING PROTEIN"/>
    <property type="match status" value="1"/>
</dbReference>
<feature type="region of interest" description="Disordered" evidence="1">
    <location>
        <begin position="1"/>
        <end position="23"/>
    </location>
</feature>
<dbReference type="SUPFAM" id="SSF49265">
    <property type="entry name" value="Fibronectin type III"/>
    <property type="match status" value="1"/>
</dbReference>
<feature type="region of interest" description="Disordered" evidence="1">
    <location>
        <begin position="548"/>
        <end position="574"/>
    </location>
</feature>
<dbReference type="EMBL" id="CP115450">
    <property type="protein sequence ID" value="WBP84584.1"/>
    <property type="molecule type" value="Genomic_DNA"/>
</dbReference>
<organism evidence="3 4">
    <name type="scientific">Kitasatospora cathayae</name>
    <dbReference type="NCBI Taxonomy" id="3004092"/>
    <lineage>
        <taxon>Bacteria</taxon>
        <taxon>Bacillati</taxon>
        <taxon>Actinomycetota</taxon>
        <taxon>Actinomycetes</taxon>
        <taxon>Kitasatosporales</taxon>
        <taxon>Streptomycetaceae</taxon>
        <taxon>Kitasatospora</taxon>
    </lineage>
</organism>
<dbReference type="SUPFAM" id="SSF52266">
    <property type="entry name" value="SGNH hydrolase"/>
    <property type="match status" value="1"/>
</dbReference>
<evidence type="ECO:0000313" key="3">
    <source>
        <dbReference type="EMBL" id="WBP84584.1"/>
    </source>
</evidence>
<dbReference type="RefSeq" id="WP_270139912.1">
    <property type="nucleotide sequence ID" value="NZ_CP115450.1"/>
</dbReference>
<keyword evidence="4" id="KW-1185">Reference proteome</keyword>
<dbReference type="InterPro" id="IPR013830">
    <property type="entry name" value="SGNH_hydro"/>
</dbReference>
<feature type="region of interest" description="Disordered" evidence="1">
    <location>
        <begin position="224"/>
        <end position="261"/>
    </location>
</feature>
<evidence type="ECO:0000259" key="2">
    <source>
        <dbReference type="Pfam" id="PF13472"/>
    </source>
</evidence>
<name>A0ABY7PVX2_9ACTN</name>
<dbReference type="Gene3D" id="3.40.50.1110">
    <property type="entry name" value="SGNH hydrolase"/>
    <property type="match status" value="1"/>
</dbReference>
<feature type="compositionally biased region" description="Pro residues" evidence="1">
    <location>
        <begin position="168"/>
        <end position="184"/>
    </location>
</feature>
<dbReference type="Gene3D" id="2.60.40.10">
    <property type="entry name" value="Immunoglobulins"/>
    <property type="match status" value="1"/>
</dbReference>
<dbReference type="InterPro" id="IPR051532">
    <property type="entry name" value="Ester_Hydrolysis_Enzymes"/>
</dbReference>
<gene>
    <name evidence="3" type="ORF">O1G21_01060</name>
</gene>
<dbReference type="Proteomes" id="UP001212821">
    <property type="component" value="Chromosome"/>
</dbReference>
<dbReference type="InterPro" id="IPR013783">
    <property type="entry name" value="Ig-like_fold"/>
</dbReference>
<dbReference type="Pfam" id="PF13472">
    <property type="entry name" value="Lipase_GDSL_2"/>
    <property type="match status" value="1"/>
</dbReference>
<proteinExistence type="predicted"/>
<feature type="region of interest" description="Disordered" evidence="1">
    <location>
        <begin position="160"/>
        <end position="189"/>
    </location>
</feature>
<dbReference type="InterPro" id="IPR036116">
    <property type="entry name" value="FN3_sf"/>
</dbReference>
<reference evidence="4" key="1">
    <citation type="submission" date="2022-12" db="EMBL/GenBank/DDBJ databases">
        <authorList>
            <person name="Mo P."/>
        </authorList>
    </citation>
    <scope>NUCLEOTIDE SEQUENCE [LARGE SCALE GENOMIC DNA]</scope>
    <source>
        <strain evidence="4">HUAS 3-15</strain>
    </source>
</reference>
<protein>
    <submittedName>
        <fullName evidence="3">GDSL-type esterase/lipase family protein</fullName>
    </submittedName>
</protein>
<evidence type="ECO:0000313" key="4">
    <source>
        <dbReference type="Proteomes" id="UP001212821"/>
    </source>
</evidence>
<dbReference type="InterPro" id="IPR036514">
    <property type="entry name" value="SGNH_hydro_sf"/>
</dbReference>